<dbReference type="AlphaFoldDB" id="A0ABD7EST0"/>
<dbReference type="Proteomes" id="UP000679312">
    <property type="component" value="Chromosome"/>
</dbReference>
<dbReference type="EMBL" id="CP053881">
    <property type="protein sequence ID" value="QWL64245.1"/>
    <property type="molecule type" value="Genomic_DNA"/>
</dbReference>
<proteinExistence type="predicted"/>
<gene>
    <name evidence="1" type="ORF">HQ399_19350</name>
</gene>
<dbReference type="RefSeq" id="WP_215802032.1">
    <property type="nucleotide sequence ID" value="NZ_CP053881.1"/>
</dbReference>
<name>A0ABD7EST0_AERJA</name>
<evidence type="ECO:0000313" key="1">
    <source>
        <dbReference type="EMBL" id="QWL64245.1"/>
    </source>
</evidence>
<accession>A0ABD7EST0</accession>
<sequence length="270" mass="30460">MTLNFDVLIDSDDYSVDMTSGLETLQGASEVTRQIAETLLTEHVPQHLTSASRVRTKLKRTFSGSYGQIYSLEINDETLGERYKRIGKKTFLELMSYFINEALYLESPALSAKSERFINNMLDLEEKLIEQLRKSSLKHLHAASIYSNKTVKIRHRSSAFTIADINKTTFGTLQPKTDRNKVLIEASITRFNINTGNGRLLIKGDDSTVAFGFPSKYKEVKQAAKKKFSSNLDNNNGLPNEAWATLKLEAHTLQLGDGQIIKYLIEKVSE</sequence>
<evidence type="ECO:0000313" key="2">
    <source>
        <dbReference type="Proteomes" id="UP000679312"/>
    </source>
</evidence>
<organism evidence="1 2">
    <name type="scientific">Aeromonas jandaei</name>
    <dbReference type="NCBI Taxonomy" id="650"/>
    <lineage>
        <taxon>Bacteria</taxon>
        <taxon>Pseudomonadati</taxon>
        <taxon>Pseudomonadota</taxon>
        <taxon>Gammaproteobacteria</taxon>
        <taxon>Aeromonadales</taxon>
        <taxon>Aeromonadaceae</taxon>
        <taxon>Aeromonas</taxon>
    </lineage>
</organism>
<protein>
    <submittedName>
        <fullName evidence="1">Uncharacterized protein</fullName>
    </submittedName>
</protein>
<reference evidence="1 2" key="1">
    <citation type="journal article" date="2021" name="Front. Microbiol.">
        <title>Prevalence and Genetic Analysis of Chromosomal mcr-3/7 in Aeromonas From U.S. Animal-Derived Samples.</title>
        <authorList>
            <person name="Wang Y."/>
            <person name="Hou N."/>
            <person name="Rasooly R."/>
            <person name="Gu Y."/>
            <person name="He X."/>
        </authorList>
    </citation>
    <scope>NUCLEOTIDE SEQUENCE [LARGE SCALE GENOMIC DNA]</scope>
    <source>
        <strain evidence="1 2">4608</strain>
    </source>
</reference>